<dbReference type="KEGG" id="sper:EW093_05180"/>
<evidence type="ECO:0000256" key="3">
    <source>
        <dbReference type="ARBA" id="ARBA00022679"/>
    </source>
</evidence>
<dbReference type="InterPro" id="IPR010559">
    <property type="entry name" value="Sig_transdc_His_kin_internal"/>
</dbReference>
<dbReference type="PANTHER" id="PTHR34220:SF7">
    <property type="entry name" value="SENSOR HISTIDINE KINASE YPDA"/>
    <property type="match status" value="1"/>
</dbReference>
<organism evidence="7 8">
    <name type="scientific">Thiospirochaeta perfilievii</name>
    <dbReference type="NCBI Taxonomy" id="252967"/>
    <lineage>
        <taxon>Bacteria</taxon>
        <taxon>Pseudomonadati</taxon>
        <taxon>Spirochaetota</taxon>
        <taxon>Spirochaetia</taxon>
        <taxon>Spirochaetales</taxon>
        <taxon>Spirochaetaceae</taxon>
        <taxon>Thiospirochaeta</taxon>
    </lineage>
</organism>
<feature type="transmembrane region" description="Helical" evidence="5">
    <location>
        <begin position="270"/>
        <end position="293"/>
    </location>
</feature>
<evidence type="ECO:0000256" key="4">
    <source>
        <dbReference type="ARBA" id="ARBA00022777"/>
    </source>
</evidence>
<dbReference type="RefSeq" id="WP_149567374.1">
    <property type="nucleotide sequence ID" value="NZ_CP035807.1"/>
</dbReference>
<dbReference type="InterPro" id="IPR036890">
    <property type="entry name" value="HATPase_C_sf"/>
</dbReference>
<dbReference type="Pfam" id="PF02518">
    <property type="entry name" value="HATPase_c"/>
    <property type="match status" value="1"/>
</dbReference>
<reference evidence="7 8" key="2">
    <citation type="submission" date="2019-09" db="EMBL/GenBank/DDBJ databases">
        <title>Complete Genome Sequence and Methylome Analysis of free living Spirochaetas.</title>
        <authorList>
            <person name="Leshcheva N."/>
            <person name="Mikheeva N."/>
        </authorList>
    </citation>
    <scope>NUCLEOTIDE SEQUENCE [LARGE SCALE GENOMIC DNA]</scope>
    <source>
        <strain evidence="7 8">P</strain>
    </source>
</reference>
<dbReference type="GO" id="GO:0016020">
    <property type="term" value="C:membrane"/>
    <property type="evidence" value="ECO:0007669"/>
    <property type="project" value="UniProtKB-SubCell"/>
</dbReference>
<dbReference type="InterPro" id="IPR003594">
    <property type="entry name" value="HATPase_dom"/>
</dbReference>
<keyword evidence="4 7" id="KW-0418">Kinase</keyword>
<dbReference type="Proteomes" id="UP000323824">
    <property type="component" value="Chromosome"/>
</dbReference>
<dbReference type="PROSITE" id="PS50885">
    <property type="entry name" value="HAMP"/>
    <property type="match status" value="1"/>
</dbReference>
<proteinExistence type="predicted"/>
<evidence type="ECO:0000313" key="7">
    <source>
        <dbReference type="EMBL" id="QEN04117.1"/>
    </source>
</evidence>
<dbReference type="OrthoDB" id="370211at2"/>
<keyword evidence="3" id="KW-0808">Transferase</keyword>
<sequence length="570" mass="67248">MGLKTFRNQKLRNKLLIIYILGFFIPMMFINILFSYNLYLEDRDFDRKNLENQISKASILIKNEFNSALQIIYSVYINKDLTDFIRGSYSSSNEYLKERNQVFKTNSLLNQLSTYDIKYTIFTKNKKYRPDPVIKRIDKEVETSLWYREFTKSKKTGYLYYTNENREYISIIRTLDYRVKDDKKWDNILKADIPINKIIEHINGLPREFGVSLLSNKNEVVYQTINNKSIDYVFEKNFVGIKMLSEWSLRGLMYKKSYYTYLVSNNRIKIIIPIIIILVSGSLIIFMLSRSFYSRIYRLSRRMEDVRLGNFKPVEIFLEDGDEITELSRSYNIMIDHIENLINEVSEGKIRENSNELAKNKAQLSALISQINPHYLFNVLESIRMKSLVKGEKETANIIKHLSRSFRHTISWDKNIITLKEELDIVNDFLKVQKYRFGDKLNYTINVDESLYVLNIPRLSLQPFIENSCIHGIENIDNHGKLNITIFRDNDFLRVTIKDNGQGITDEVLTKLHTEMSNCKVENRHIGFSNTYWRLKKLYPNFSLQIESTLTQGTTIYLNIPVTEGDNVDL</sequence>
<dbReference type="SUPFAM" id="SSF55874">
    <property type="entry name" value="ATPase domain of HSP90 chaperone/DNA topoisomerase II/histidine kinase"/>
    <property type="match status" value="1"/>
</dbReference>
<dbReference type="AlphaFoldDB" id="A0A5C1Q9H2"/>
<dbReference type="Gene3D" id="3.30.565.10">
    <property type="entry name" value="Histidine kinase-like ATPase, C-terminal domain"/>
    <property type="match status" value="1"/>
</dbReference>
<keyword evidence="2" id="KW-0597">Phosphoprotein</keyword>
<dbReference type="GO" id="GO:0000155">
    <property type="term" value="F:phosphorelay sensor kinase activity"/>
    <property type="evidence" value="ECO:0007669"/>
    <property type="project" value="InterPro"/>
</dbReference>
<protein>
    <submittedName>
        <fullName evidence="7">Sensor histidine kinase</fullName>
    </submittedName>
</protein>
<evidence type="ECO:0000259" key="6">
    <source>
        <dbReference type="PROSITE" id="PS50885"/>
    </source>
</evidence>
<evidence type="ECO:0000313" key="8">
    <source>
        <dbReference type="Proteomes" id="UP000323824"/>
    </source>
</evidence>
<reference evidence="7 8" key="1">
    <citation type="submission" date="2019-02" db="EMBL/GenBank/DDBJ databases">
        <authorList>
            <person name="Fomenkov A."/>
            <person name="Dubinina G."/>
            <person name="Grabovich M."/>
            <person name="Vincze T."/>
            <person name="Roberts R.J."/>
        </authorList>
    </citation>
    <scope>NUCLEOTIDE SEQUENCE [LARGE SCALE GENOMIC DNA]</scope>
    <source>
        <strain evidence="7 8">P</strain>
    </source>
</reference>
<comment type="subcellular location">
    <subcellularLocation>
        <location evidence="1">Membrane</location>
    </subcellularLocation>
</comment>
<evidence type="ECO:0000256" key="5">
    <source>
        <dbReference type="SAM" id="Phobius"/>
    </source>
</evidence>
<dbReference type="EMBL" id="CP035807">
    <property type="protein sequence ID" value="QEN04117.1"/>
    <property type="molecule type" value="Genomic_DNA"/>
</dbReference>
<gene>
    <name evidence="7" type="ORF">EW093_05180</name>
</gene>
<name>A0A5C1Q9H2_9SPIO</name>
<dbReference type="PANTHER" id="PTHR34220">
    <property type="entry name" value="SENSOR HISTIDINE KINASE YPDA"/>
    <property type="match status" value="1"/>
</dbReference>
<keyword evidence="8" id="KW-1185">Reference proteome</keyword>
<dbReference type="CDD" id="cd06225">
    <property type="entry name" value="HAMP"/>
    <property type="match status" value="1"/>
</dbReference>
<accession>A0A5C1Q9H2</accession>
<dbReference type="InterPro" id="IPR003660">
    <property type="entry name" value="HAMP_dom"/>
</dbReference>
<feature type="domain" description="HAMP" evidence="6">
    <location>
        <begin position="290"/>
        <end position="343"/>
    </location>
</feature>
<evidence type="ECO:0000256" key="1">
    <source>
        <dbReference type="ARBA" id="ARBA00004370"/>
    </source>
</evidence>
<dbReference type="Gene3D" id="6.10.340.10">
    <property type="match status" value="1"/>
</dbReference>
<dbReference type="Pfam" id="PF06580">
    <property type="entry name" value="His_kinase"/>
    <property type="match status" value="1"/>
</dbReference>
<keyword evidence="5" id="KW-0472">Membrane</keyword>
<dbReference type="SUPFAM" id="SSF158472">
    <property type="entry name" value="HAMP domain-like"/>
    <property type="match status" value="1"/>
</dbReference>
<keyword evidence="5" id="KW-1133">Transmembrane helix</keyword>
<evidence type="ECO:0000256" key="2">
    <source>
        <dbReference type="ARBA" id="ARBA00022553"/>
    </source>
</evidence>
<feature type="transmembrane region" description="Helical" evidence="5">
    <location>
        <begin position="16"/>
        <end position="39"/>
    </location>
</feature>
<keyword evidence="5" id="KW-0812">Transmembrane</keyword>
<dbReference type="InterPro" id="IPR050640">
    <property type="entry name" value="Bact_2-comp_sensor_kinase"/>
</dbReference>